<evidence type="ECO:0000259" key="18">
    <source>
        <dbReference type="Pfam" id="PF16916"/>
    </source>
</evidence>
<dbReference type="InterPro" id="IPR058533">
    <property type="entry name" value="Cation_efflux_TM"/>
</dbReference>
<feature type="transmembrane region" description="Helical" evidence="16">
    <location>
        <begin position="124"/>
        <end position="147"/>
    </location>
</feature>
<comment type="catalytic activity">
    <reaction evidence="12">
        <text>Cd(2+)(in) + H(+)(out) = Cd(2+)(out) + H(+)(in)</text>
        <dbReference type="Rhea" id="RHEA:28739"/>
        <dbReference type="ChEBI" id="CHEBI:15378"/>
        <dbReference type="ChEBI" id="CHEBI:48775"/>
    </reaction>
</comment>
<dbReference type="FunFam" id="3.30.70.1350:FF:000002">
    <property type="entry name" value="Ferrous-iron efflux pump FieF"/>
    <property type="match status" value="1"/>
</dbReference>
<evidence type="ECO:0000256" key="9">
    <source>
        <dbReference type="ARBA" id="ARBA00023136"/>
    </source>
</evidence>
<keyword evidence="7" id="KW-0406">Ion transport</keyword>
<evidence type="ECO:0000256" key="16">
    <source>
        <dbReference type="SAM" id="Phobius"/>
    </source>
</evidence>
<evidence type="ECO:0000256" key="11">
    <source>
        <dbReference type="ARBA" id="ARBA00047695"/>
    </source>
</evidence>
<dbReference type="EMBL" id="CP000774">
    <property type="protein sequence ID" value="ABS62414.1"/>
    <property type="molecule type" value="Genomic_DNA"/>
</dbReference>
<dbReference type="Pfam" id="PF01545">
    <property type="entry name" value="Cation_efflux"/>
    <property type="match status" value="1"/>
</dbReference>
<sequence>MSASDAAKKVIPDSAALNARLMRRATYAAVAVAILLIAMKTVVYLFTGSVAMLGTLLDSILDGTASLINLFAVRMSLTPADDEHRFGHGKAEALAGLGQSVFIFGSAGYITFEAVQRLIEPAPVQNSASGIAVTVFAIALTLVLVAYQRHVVSQTRSLAIEADSIHYRGDLLMNLSVIAALILSGYLGLHWADPVFGLLVAGLIAWSAAKIVMNALDQLMDRELSDEDRERIKTIALEHPEVVNLHDLRTRSAGIHSFIQFHLELERDITLMDAHRISDEVEKAVMKAFPGAEVIIHQDPAGMEKLTRLQRI</sequence>
<dbReference type="GO" id="GO:0015341">
    <property type="term" value="F:zinc efflux antiporter activity"/>
    <property type="evidence" value="ECO:0007669"/>
    <property type="project" value="TreeGrafter"/>
</dbReference>
<dbReference type="GO" id="GO:0015093">
    <property type="term" value="F:ferrous iron transmembrane transporter activity"/>
    <property type="evidence" value="ECO:0007669"/>
    <property type="project" value="TreeGrafter"/>
</dbReference>
<dbReference type="PANTHER" id="PTHR43840:SF41">
    <property type="entry name" value="CATION-EFFLUX PUMP FIEF"/>
    <property type="match status" value="1"/>
</dbReference>
<dbReference type="GO" id="GO:0015086">
    <property type="term" value="F:cadmium ion transmembrane transporter activity"/>
    <property type="evidence" value="ECO:0007669"/>
    <property type="project" value="TreeGrafter"/>
</dbReference>
<dbReference type="PANTHER" id="PTHR43840">
    <property type="entry name" value="MITOCHONDRIAL METAL TRANSPORTER 1-RELATED"/>
    <property type="match status" value="1"/>
</dbReference>
<keyword evidence="5" id="KW-0410">Iron transport</keyword>
<evidence type="ECO:0000256" key="15">
    <source>
        <dbReference type="ARBA" id="ARBA00072262"/>
    </source>
</evidence>
<dbReference type="OrthoDB" id="9806522at2"/>
<keyword evidence="8 16" id="KW-1133">Transmembrane helix</keyword>
<keyword evidence="3" id="KW-0813">Transport</keyword>
<accession>A7HR81</accession>
<comment type="similarity">
    <text evidence="2">Belongs to the cation diffusion facilitator (CDF) transporter (TC 2.A.4) family. FieF subfamily.</text>
</comment>
<dbReference type="InterPro" id="IPR002524">
    <property type="entry name" value="Cation_efflux"/>
</dbReference>
<evidence type="ECO:0000256" key="10">
    <source>
        <dbReference type="ARBA" id="ARBA00035584"/>
    </source>
</evidence>
<dbReference type="InterPro" id="IPR050291">
    <property type="entry name" value="CDF_Transporter"/>
</dbReference>
<dbReference type="GO" id="GO:0005886">
    <property type="term" value="C:plasma membrane"/>
    <property type="evidence" value="ECO:0007669"/>
    <property type="project" value="UniProtKB-SubCell"/>
</dbReference>
<comment type="subcellular location">
    <subcellularLocation>
        <location evidence="1">Cell membrane</location>
        <topology evidence="1">Multi-pass membrane protein</topology>
    </subcellularLocation>
</comment>
<evidence type="ECO:0000256" key="3">
    <source>
        <dbReference type="ARBA" id="ARBA00022448"/>
    </source>
</evidence>
<keyword evidence="6 16" id="KW-0812">Transmembrane</keyword>
<keyword evidence="7" id="KW-0862">Zinc</keyword>
<evidence type="ECO:0000256" key="5">
    <source>
        <dbReference type="ARBA" id="ARBA00022496"/>
    </source>
</evidence>
<dbReference type="InterPro" id="IPR036837">
    <property type="entry name" value="Cation_efflux_CTD_sf"/>
</dbReference>
<dbReference type="Proteomes" id="UP000006377">
    <property type="component" value="Chromosome"/>
</dbReference>
<comment type="catalytic activity">
    <reaction evidence="11">
        <text>Zn(2+)(in) + H(+)(out) = Zn(2+)(out) + H(+)(in)</text>
        <dbReference type="Rhea" id="RHEA:28839"/>
        <dbReference type="ChEBI" id="CHEBI:15378"/>
        <dbReference type="ChEBI" id="CHEBI:29105"/>
    </reaction>
</comment>
<dbReference type="SUPFAM" id="SSF161111">
    <property type="entry name" value="Cation efflux protein transmembrane domain-like"/>
    <property type="match status" value="1"/>
</dbReference>
<evidence type="ECO:0000259" key="17">
    <source>
        <dbReference type="Pfam" id="PF01545"/>
    </source>
</evidence>
<dbReference type="KEGG" id="pla:Plav_0791"/>
<dbReference type="STRING" id="402881.Plav_0791"/>
<evidence type="ECO:0000256" key="13">
    <source>
        <dbReference type="ARBA" id="ARBA00062926"/>
    </source>
</evidence>
<evidence type="ECO:0000256" key="8">
    <source>
        <dbReference type="ARBA" id="ARBA00022989"/>
    </source>
</evidence>
<dbReference type="GO" id="GO:0006882">
    <property type="term" value="P:intracellular zinc ion homeostasis"/>
    <property type="evidence" value="ECO:0007669"/>
    <property type="project" value="TreeGrafter"/>
</dbReference>
<evidence type="ECO:0000256" key="14">
    <source>
        <dbReference type="ARBA" id="ARBA00068882"/>
    </source>
</evidence>
<organism evidence="19 20">
    <name type="scientific">Parvibaculum lavamentivorans (strain DS-1 / DSM 13023 / NCIMB 13966)</name>
    <dbReference type="NCBI Taxonomy" id="402881"/>
    <lineage>
        <taxon>Bacteria</taxon>
        <taxon>Pseudomonadati</taxon>
        <taxon>Pseudomonadota</taxon>
        <taxon>Alphaproteobacteria</taxon>
        <taxon>Hyphomicrobiales</taxon>
        <taxon>Parvibaculaceae</taxon>
        <taxon>Parvibaculum</taxon>
    </lineage>
</organism>
<protein>
    <recommendedName>
        <fullName evidence="15">Cation-efflux pump FieF</fullName>
    </recommendedName>
    <alternativeName>
        <fullName evidence="14">Protein p34</fullName>
    </alternativeName>
</protein>
<keyword evidence="9 16" id="KW-0472">Membrane</keyword>
<evidence type="ECO:0000313" key="20">
    <source>
        <dbReference type="Proteomes" id="UP000006377"/>
    </source>
</evidence>
<comment type="catalytic activity">
    <reaction evidence="10">
        <text>Fe(2+)(in) + H(+)(out) = Fe(2+)(out) + H(+)(in)</text>
        <dbReference type="Rhea" id="RHEA:29439"/>
        <dbReference type="ChEBI" id="CHEBI:15378"/>
        <dbReference type="ChEBI" id="CHEBI:29033"/>
    </reaction>
</comment>
<keyword evidence="7" id="KW-0864">Zinc transport</keyword>
<evidence type="ECO:0000256" key="4">
    <source>
        <dbReference type="ARBA" id="ARBA00022475"/>
    </source>
</evidence>
<dbReference type="RefSeq" id="WP_012109664.1">
    <property type="nucleotide sequence ID" value="NC_009719.1"/>
</dbReference>
<feature type="transmembrane region" description="Helical" evidence="16">
    <location>
        <begin position="93"/>
        <end position="112"/>
    </location>
</feature>
<evidence type="ECO:0000256" key="7">
    <source>
        <dbReference type="ARBA" id="ARBA00022906"/>
    </source>
</evidence>
<keyword evidence="4" id="KW-1003">Cell membrane</keyword>
<dbReference type="HOGENOM" id="CLU_013430_3_0_5"/>
<gene>
    <name evidence="19" type="ordered locus">Plav_0791</name>
</gene>
<feature type="domain" description="Cation efflux protein transmembrane" evidence="17">
    <location>
        <begin position="28"/>
        <end position="220"/>
    </location>
</feature>
<evidence type="ECO:0000256" key="12">
    <source>
        <dbReference type="ARBA" id="ARBA00050984"/>
    </source>
</evidence>
<proteinExistence type="inferred from homology"/>
<feature type="transmembrane region" description="Helical" evidence="16">
    <location>
        <begin position="52"/>
        <end position="72"/>
    </location>
</feature>
<name>A7HR81_PARL1</name>
<dbReference type="eggNOG" id="COG0053">
    <property type="taxonomic scope" value="Bacteria"/>
</dbReference>
<feature type="transmembrane region" description="Helical" evidence="16">
    <location>
        <begin position="195"/>
        <end position="213"/>
    </location>
</feature>
<dbReference type="AlphaFoldDB" id="A7HR81"/>
<evidence type="ECO:0000313" key="19">
    <source>
        <dbReference type="EMBL" id="ABS62414.1"/>
    </source>
</evidence>
<reference evidence="19 20" key="1">
    <citation type="journal article" date="2011" name="Stand. Genomic Sci.">
        <title>Complete genome sequence of Parvibaculum lavamentivorans type strain (DS-1(T)).</title>
        <authorList>
            <person name="Schleheck D."/>
            <person name="Weiss M."/>
            <person name="Pitluck S."/>
            <person name="Bruce D."/>
            <person name="Land M.L."/>
            <person name="Han S."/>
            <person name="Saunders E."/>
            <person name="Tapia R."/>
            <person name="Detter C."/>
            <person name="Brettin T."/>
            <person name="Han J."/>
            <person name="Woyke T."/>
            <person name="Goodwin L."/>
            <person name="Pennacchio L."/>
            <person name="Nolan M."/>
            <person name="Cook A.M."/>
            <person name="Kjelleberg S."/>
            <person name="Thomas T."/>
        </authorList>
    </citation>
    <scope>NUCLEOTIDE SEQUENCE [LARGE SCALE GENOMIC DNA]</scope>
    <source>
        <strain evidence="20">DS-1 / DSM 13023 / NCIMB 13966</strain>
    </source>
</reference>
<evidence type="ECO:0000256" key="6">
    <source>
        <dbReference type="ARBA" id="ARBA00022692"/>
    </source>
</evidence>
<dbReference type="NCBIfam" id="TIGR01297">
    <property type="entry name" value="CDF"/>
    <property type="match status" value="1"/>
</dbReference>
<dbReference type="Gene3D" id="3.30.70.1350">
    <property type="entry name" value="Cation efflux protein, cytoplasmic domain"/>
    <property type="match status" value="1"/>
</dbReference>
<dbReference type="InterPro" id="IPR027470">
    <property type="entry name" value="Cation_efflux_CTD"/>
</dbReference>
<feature type="transmembrane region" description="Helical" evidence="16">
    <location>
        <begin position="27"/>
        <end position="46"/>
    </location>
</feature>
<dbReference type="Gene3D" id="1.20.1510.10">
    <property type="entry name" value="Cation efflux protein transmembrane domain"/>
    <property type="match status" value="1"/>
</dbReference>
<dbReference type="SUPFAM" id="SSF160240">
    <property type="entry name" value="Cation efflux protein cytoplasmic domain-like"/>
    <property type="match status" value="1"/>
</dbReference>
<evidence type="ECO:0000256" key="2">
    <source>
        <dbReference type="ARBA" id="ARBA00010212"/>
    </source>
</evidence>
<keyword evidence="20" id="KW-1185">Reference proteome</keyword>
<dbReference type="Pfam" id="PF16916">
    <property type="entry name" value="ZT_dimer"/>
    <property type="match status" value="1"/>
</dbReference>
<feature type="transmembrane region" description="Helical" evidence="16">
    <location>
        <begin position="171"/>
        <end position="189"/>
    </location>
</feature>
<dbReference type="FunFam" id="1.20.1510.10:FF:000001">
    <property type="entry name" value="Ferrous-iron efflux pump FieF"/>
    <property type="match status" value="1"/>
</dbReference>
<dbReference type="InterPro" id="IPR027469">
    <property type="entry name" value="Cation_efflux_TMD_sf"/>
</dbReference>
<evidence type="ECO:0000256" key="1">
    <source>
        <dbReference type="ARBA" id="ARBA00004651"/>
    </source>
</evidence>
<feature type="domain" description="Cation efflux protein cytoplasmic" evidence="18">
    <location>
        <begin position="224"/>
        <end position="300"/>
    </location>
</feature>
<comment type="subunit">
    <text evidence="13">Homodimer. The subunits are held together in a parallel orientation through zinc binding at the interface of the cytoplasmic domains.</text>
</comment>
<keyword evidence="5" id="KW-0408">Iron</keyword>